<accession>A0A6P4CZI1</accession>
<dbReference type="InterPro" id="IPR036770">
    <property type="entry name" value="Ankyrin_rpt-contain_sf"/>
</dbReference>
<dbReference type="RefSeq" id="XP_015956902.1">
    <property type="nucleotide sequence ID" value="XM_016101416.3"/>
</dbReference>
<dbReference type="InterPro" id="IPR001245">
    <property type="entry name" value="Ser-Thr/Tyr_kinase_cat_dom"/>
</dbReference>
<keyword evidence="7 14" id="KW-0547">Nucleotide-binding</keyword>
<comment type="catalytic activity">
    <reaction evidence="11">
        <text>L-threonyl-[protein] + ATP = O-phospho-L-threonyl-[protein] + ADP + H(+)</text>
        <dbReference type="Rhea" id="RHEA:46608"/>
        <dbReference type="Rhea" id="RHEA-COMP:11060"/>
        <dbReference type="Rhea" id="RHEA-COMP:11605"/>
        <dbReference type="ChEBI" id="CHEBI:15378"/>
        <dbReference type="ChEBI" id="CHEBI:30013"/>
        <dbReference type="ChEBI" id="CHEBI:30616"/>
        <dbReference type="ChEBI" id="CHEBI:61977"/>
        <dbReference type="ChEBI" id="CHEBI:456216"/>
        <dbReference type="EC" id="2.7.11.1"/>
    </reaction>
</comment>
<feature type="compositionally biased region" description="Gly residues" evidence="16">
    <location>
        <begin position="1"/>
        <end position="12"/>
    </location>
</feature>
<proteinExistence type="inferred from homology"/>
<dbReference type="CDD" id="cd13999">
    <property type="entry name" value="STKc_MAP3K-like"/>
    <property type="match status" value="1"/>
</dbReference>
<dbReference type="FunFam" id="1.10.510.10:FF:000355">
    <property type="entry name" value="Integrin-linked protein kinase family"/>
    <property type="match status" value="1"/>
</dbReference>
<evidence type="ECO:0000256" key="16">
    <source>
        <dbReference type="SAM" id="MobiDB-lite"/>
    </source>
</evidence>
<evidence type="ECO:0000256" key="10">
    <source>
        <dbReference type="ARBA" id="ARBA00023043"/>
    </source>
</evidence>
<dbReference type="OrthoDB" id="4062651at2759"/>
<feature type="repeat" description="ANK" evidence="13">
    <location>
        <begin position="67"/>
        <end position="99"/>
    </location>
</feature>
<keyword evidence="9 14" id="KW-0067">ATP-binding</keyword>
<sequence length="435" mass="48938">MSSGGDSSGGGSSSSANADNKEKDKQKEKARVSRTSLILWHAHQNDAAAVRKLLQEDPSLVNARDYDNRTPLHVAALHGWLDVANCLIEYGADVNAQDRWKNTPLADAEGANRTSVIELLKTHGGLSYGQNGSHFEARPVPPPLPNKCDWEVDPNEIDFSNSSRIGKGSFGEILKAYWRGTPVAVKRILPSLSDDRLVIQDFRHEVNLLVKLRHPNIVQFLGAVTDRTPLMLITEYLRGGDLHQYLKDKGSLSPSTAVNFSMDIARGMAYLHNEPNVIIHRDLKPRNVLLVNSSADHLKVGDFGLSKIIKVKNAHDVYKMTGETGSYRYMAPEVFKHRRYDKKVDVYSFAMILYEMLEGEPPFASYEPYDAAKRAAEGHRPTFRAKGYTPELQELTQQSWAADMNQRPSFIDILKRLEKIKENLPSDHHWHLFTS</sequence>
<dbReference type="SUPFAM" id="SSF48403">
    <property type="entry name" value="Ankyrin repeat"/>
    <property type="match status" value="1"/>
</dbReference>
<name>A0A6P4CZI1_ARADU</name>
<dbReference type="Pfam" id="PF07714">
    <property type="entry name" value="PK_Tyr_Ser-Thr"/>
    <property type="match status" value="1"/>
</dbReference>
<comment type="catalytic activity">
    <reaction evidence="12">
        <text>L-seryl-[protein] + ATP = O-phospho-L-seryl-[protein] + ADP + H(+)</text>
        <dbReference type="Rhea" id="RHEA:17989"/>
        <dbReference type="Rhea" id="RHEA-COMP:9863"/>
        <dbReference type="Rhea" id="RHEA-COMP:11604"/>
        <dbReference type="ChEBI" id="CHEBI:15378"/>
        <dbReference type="ChEBI" id="CHEBI:29999"/>
        <dbReference type="ChEBI" id="CHEBI:30616"/>
        <dbReference type="ChEBI" id="CHEBI:83421"/>
        <dbReference type="ChEBI" id="CHEBI:456216"/>
        <dbReference type="EC" id="2.7.11.1"/>
    </reaction>
</comment>
<dbReference type="Gene3D" id="1.25.40.20">
    <property type="entry name" value="Ankyrin repeat-containing domain"/>
    <property type="match status" value="1"/>
</dbReference>
<evidence type="ECO:0000256" key="3">
    <source>
        <dbReference type="ARBA" id="ARBA00012513"/>
    </source>
</evidence>
<keyword evidence="5" id="KW-0808">Transferase</keyword>
<evidence type="ECO:0000256" key="15">
    <source>
        <dbReference type="RuleBase" id="RU000304"/>
    </source>
</evidence>
<feature type="compositionally biased region" description="Basic and acidic residues" evidence="16">
    <location>
        <begin position="19"/>
        <end position="31"/>
    </location>
</feature>
<evidence type="ECO:0000256" key="2">
    <source>
        <dbReference type="ARBA" id="ARBA00005843"/>
    </source>
</evidence>
<dbReference type="InterPro" id="IPR008271">
    <property type="entry name" value="Ser/Thr_kinase_AS"/>
</dbReference>
<keyword evidence="8 19" id="KW-0418">Kinase</keyword>
<dbReference type="InterPro" id="IPR011009">
    <property type="entry name" value="Kinase-like_dom_sf"/>
</dbReference>
<keyword evidence="6" id="KW-0677">Repeat</keyword>
<dbReference type="GeneID" id="107481197"/>
<dbReference type="InterPro" id="IPR017441">
    <property type="entry name" value="Protein_kinase_ATP_BS"/>
</dbReference>
<evidence type="ECO:0000256" key="4">
    <source>
        <dbReference type="ARBA" id="ARBA00022527"/>
    </source>
</evidence>
<dbReference type="GO" id="GO:0007229">
    <property type="term" value="P:integrin-mediated signaling pathway"/>
    <property type="evidence" value="ECO:0007669"/>
    <property type="project" value="UniProtKB-KW"/>
</dbReference>
<dbReference type="SUPFAM" id="SSF56112">
    <property type="entry name" value="Protein kinase-like (PK-like)"/>
    <property type="match status" value="1"/>
</dbReference>
<dbReference type="GO" id="GO:0005886">
    <property type="term" value="C:plasma membrane"/>
    <property type="evidence" value="ECO:0007669"/>
    <property type="project" value="UniProtKB-SubCell"/>
</dbReference>
<evidence type="ECO:0000256" key="1">
    <source>
        <dbReference type="ARBA" id="ARBA00004413"/>
    </source>
</evidence>
<gene>
    <name evidence="19" type="primary">LOC107481197</name>
</gene>
<dbReference type="PROSITE" id="PS00107">
    <property type="entry name" value="PROTEIN_KINASE_ATP"/>
    <property type="match status" value="1"/>
</dbReference>
<feature type="domain" description="Protein kinase" evidence="17">
    <location>
        <begin position="159"/>
        <end position="431"/>
    </location>
</feature>
<organism evidence="18 19">
    <name type="scientific">Arachis duranensis</name>
    <name type="common">Wild peanut</name>
    <dbReference type="NCBI Taxonomy" id="130453"/>
    <lineage>
        <taxon>Eukaryota</taxon>
        <taxon>Viridiplantae</taxon>
        <taxon>Streptophyta</taxon>
        <taxon>Embryophyta</taxon>
        <taxon>Tracheophyta</taxon>
        <taxon>Spermatophyta</taxon>
        <taxon>Magnoliopsida</taxon>
        <taxon>eudicotyledons</taxon>
        <taxon>Gunneridae</taxon>
        <taxon>Pentapetalae</taxon>
        <taxon>rosids</taxon>
        <taxon>fabids</taxon>
        <taxon>Fabales</taxon>
        <taxon>Fabaceae</taxon>
        <taxon>Papilionoideae</taxon>
        <taxon>50 kb inversion clade</taxon>
        <taxon>dalbergioids sensu lato</taxon>
        <taxon>Dalbergieae</taxon>
        <taxon>Pterocarpus clade</taxon>
        <taxon>Arachis</taxon>
    </lineage>
</organism>
<dbReference type="InterPro" id="IPR000719">
    <property type="entry name" value="Prot_kinase_dom"/>
</dbReference>
<evidence type="ECO:0000313" key="18">
    <source>
        <dbReference type="Proteomes" id="UP000515211"/>
    </source>
</evidence>
<dbReference type="GO" id="GO:0005737">
    <property type="term" value="C:cytoplasm"/>
    <property type="evidence" value="ECO:0007669"/>
    <property type="project" value="UniProtKB-ARBA"/>
</dbReference>
<keyword evidence="18" id="KW-1185">Reference proteome</keyword>
<evidence type="ECO:0000256" key="13">
    <source>
        <dbReference type="PROSITE-ProRule" id="PRU00023"/>
    </source>
</evidence>
<dbReference type="PROSITE" id="PS50088">
    <property type="entry name" value="ANK_REPEAT"/>
    <property type="match status" value="1"/>
</dbReference>
<dbReference type="PROSITE" id="PS50297">
    <property type="entry name" value="ANK_REP_REGION"/>
    <property type="match status" value="1"/>
</dbReference>
<dbReference type="Gene3D" id="3.30.200.20">
    <property type="entry name" value="Phosphorylase Kinase, domain 1"/>
    <property type="match status" value="1"/>
</dbReference>
<evidence type="ECO:0000256" key="14">
    <source>
        <dbReference type="PROSITE-ProRule" id="PRU10141"/>
    </source>
</evidence>
<evidence type="ECO:0000256" key="7">
    <source>
        <dbReference type="ARBA" id="ARBA00022741"/>
    </source>
</evidence>
<evidence type="ECO:0000256" key="12">
    <source>
        <dbReference type="ARBA" id="ARBA00048679"/>
    </source>
</evidence>
<dbReference type="EC" id="2.7.11.1" evidence="3"/>
<comment type="subcellular location">
    <subcellularLocation>
        <location evidence="1">Cell membrane</location>
        <topology evidence="1">Peripheral membrane protein</topology>
        <orientation evidence="1">Cytoplasmic side</orientation>
    </subcellularLocation>
</comment>
<keyword evidence="10 13" id="KW-0040">ANK repeat</keyword>
<evidence type="ECO:0000313" key="19">
    <source>
        <dbReference type="RefSeq" id="XP_015956902.1"/>
    </source>
</evidence>
<feature type="region of interest" description="Disordered" evidence="16">
    <location>
        <begin position="1"/>
        <end position="31"/>
    </location>
</feature>
<dbReference type="SMART" id="SM00220">
    <property type="entry name" value="S_TKc"/>
    <property type="match status" value="1"/>
</dbReference>
<evidence type="ECO:0000256" key="6">
    <source>
        <dbReference type="ARBA" id="ARBA00022737"/>
    </source>
</evidence>
<dbReference type="GO" id="GO:0004674">
    <property type="term" value="F:protein serine/threonine kinase activity"/>
    <property type="evidence" value="ECO:0007669"/>
    <property type="project" value="UniProtKB-KW"/>
</dbReference>
<reference evidence="18" key="1">
    <citation type="journal article" date="2016" name="Nat. Genet.">
        <title>The genome sequences of Arachis duranensis and Arachis ipaensis, the diploid ancestors of cultivated peanut.</title>
        <authorList>
            <person name="Bertioli D.J."/>
            <person name="Cannon S.B."/>
            <person name="Froenicke L."/>
            <person name="Huang G."/>
            <person name="Farmer A.D."/>
            <person name="Cannon E.K."/>
            <person name="Liu X."/>
            <person name="Gao D."/>
            <person name="Clevenger J."/>
            <person name="Dash S."/>
            <person name="Ren L."/>
            <person name="Moretzsohn M.C."/>
            <person name="Shirasawa K."/>
            <person name="Huang W."/>
            <person name="Vidigal B."/>
            <person name="Abernathy B."/>
            <person name="Chu Y."/>
            <person name="Niederhuth C.E."/>
            <person name="Umale P."/>
            <person name="Araujo A.C."/>
            <person name="Kozik A."/>
            <person name="Kim K.D."/>
            <person name="Burow M.D."/>
            <person name="Varshney R.K."/>
            <person name="Wang X."/>
            <person name="Zhang X."/>
            <person name="Barkley N."/>
            <person name="Guimaraes P.M."/>
            <person name="Isobe S."/>
            <person name="Guo B."/>
            <person name="Liao B."/>
            <person name="Stalker H.T."/>
            <person name="Schmitz R.J."/>
            <person name="Scheffler B.E."/>
            <person name="Leal-Bertioli S.C."/>
            <person name="Xun X."/>
            <person name="Jackson S.A."/>
            <person name="Michelmore R."/>
            <person name="Ozias-Akins P."/>
        </authorList>
    </citation>
    <scope>NUCLEOTIDE SEQUENCE [LARGE SCALE GENOMIC DNA]</scope>
    <source>
        <strain evidence="18">cv. V14167</strain>
    </source>
</reference>
<dbReference type="Gene3D" id="1.10.510.10">
    <property type="entry name" value="Transferase(Phosphotransferase) domain 1"/>
    <property type="match status" value="1"/>
</dbReference>
<dbReference type="InterPro" id="IPR002110">
    <property type="entry name" value="Ankyrin_rpt"/>
</dbReference>
<feature type="binding site" evidence="14">
    <location>
        <position position="186"/>
    </location>
    <ligand>
        <name>ATP</name>
        <dbReference type="ChEBI" id="CHEBI:30616"/>
    </ligand>
</feature>
<dbReference type="PANTHER" id="PTHR44329:SF289">
    <property type="entry name" value="SERINE_THREONINE-PROTEIN KINASE VIK"/>
    <property type="match status" value="1"/>
</dbReference>
<dbReference type="InterPro" id="IPR051681">
    <property type="entry name" value="Ser/Thr_Kinases-Pseudokinases"/>
</dbReference>
<keyword evidence="19" id="KW-0401">Integrin</keyword>
<dbReference type="GO" id="GO:0005524">
    <property type="term" value="F:ATP binding"/>
    <property type="evidence" value="ECO:0007669"/>
    <property type="project" value="UniProtKB-UniRule"/>
</dbReference>
<dbReference type="Proteomes" id="UP000515211">
    <property type="component" value="Chromosome 3"/>
</dbReference>
<dbReference type="FunFam" id="3.30.200.20:FF:000180">
    <property type="entry name" value="serine/threonine-protein kinase STY46-like"/>
    <property type="match status" value="1"/>
</dbReference>
<evidence type="ECO:0000256" key="8">
    <source>
        <dbReference type="ARBA" id="ARBA00022777"/>
    </source>
</evidence>
<comment type="similarity">
    <text evidence="2">Belongs to the protein kinase superfamily. TKL Ser/Thr protein kinase family.</text>
</comment>
<protein>
    <recommendedName>
        <fullName evidence="3">non-specific serine/threonine protein kinase</fullName>
        <ecNumber evidence="3">2.7.11.1</ecNumber>
    </recommendedName>
</protein>
<evidence type="ECO:0000256" key="5">
    <source>
        <dbReference type="ARBA" id="ARBA00022679"/>
    </source>
</evidence>
<evidence type="ECO:0000256" key="9">
    <source>
        <dbReference type="ARBA" id="ARBA00022840"/>
    </source>
</evidence>
<reference evidence="19" key="2">
    <citation type="submission" date="2025-08" db="UniProtKB">
        <authorList>
            <consortium name="RefSeq"/>
        </authorList>
    </citation>
    <scope>IDENTIFICATION</scope>
    <source>
        <tissue evidence="19">Whole plant</tissue>
    </source>
</reference>
<evidence type="ECO:0000259" key="17">
    <source>
        <dbReference type="PROSITE" id="PS50011"/>
    </source>
</evidence>
<evidence type="ECO:0000256" key="11">
    <source>
        <dbReference type="ARBA" id="ARBA00047899"/>
    </source>
</evidence>
<dbReference type="PROSITE" id="PS00108">
    <property type="entry name" value="PROTEIN_KINASE_ST"/>
    <property type="match status" value="1"/>
</dbReference>
<dbReference type="Pfam" id="PF12796">
    <property type="entry name" value="Ank_2"/>
    <property type="match status" value="1"/>
</dbReference>
<dbReference type="SMART" id="SM00248">
    <property type="entry name" value="ANK"/>
    <property type="match status" value="1"/>
</dbReference>
<dbReference type="PROSITE" id="PS50011">
    <property type="entry name" value="PROTEIN_KINASE_DOM"/>
    <property type="match status" value="1"/>
</dbReference>
<dbReference type="KEGG" id="adu:107481197"/>
<dbReference type="PANTHER" id="PTHR44329">
    <property type="entry name" value="SERINE/THREONINE-PROTEIN KINASE TNNI3K-RELATED"/>
    <property type="match status" value="1"/>
</dbReference>
<keyword evidence="4 15" id="KW-0723">Serine/threonine-protein kinase</keyword>
<dbReference type="AlphaFoldDB" id="A0A6P4CZI1"/>
<dbReference type="PIRSF" id="PIRSF000654">
    <property type="entry name" value="Integrin-linked_kinase"/>
    <property type="match status" value="1"/>
</dbReference>